<dbReference type="EMBL" id="QHHU01000001">
    <property type="protein sequence ID" value="RSM50689.1"/>
    <property type="molecule type" value="Genomic_DNA"/>
</dbReference>
<dbReference type="FunFam" id="3.40.47.10:FF:000019">
    <property type="entry name" value="Polyketide synthase type I"/>
    <property type="match status" value="1"/>
</dbReference>
<dbReference type="Gene3D" id="3.40.50.12780">
    <property type="entry name" value="N-terminal domain of ligase-like"/>
    <property type="match status" value="1"/>
</dbReference>
<dbReference type="SUPFAM" id="SSF47336">
    <property type="entry name" value="ACP-like"/>
    <property type="match status" value="2"/>
</dbReference>
<dbReference type="Pfam" id="PF02801">
    <property type="entry name" value="Ketoacyl-synt_C"/>
    <property type="match status" value="1"/>
</dbReference>
<dbReference type="InterPro" id="IPR042099">
    <property type="entry name" value="ANL_N_sf"/>
</dbReference>
<dbReference type="Pfam" id="PF00698">
    <property type="entry name" value="Acyl_transf_1"/>
    <property type="match status" value="1"/>
</dbReference>
<dbReference type="InterPro" id="IPR036291">
    <property type="entry name" value="NAD(P)-bd_dom_sf"/>
</dbReference>
<dbReference type="PROSITE" id="PS52004">
    <property type="entry name" value="KS3_2"/>
    <property type="match status" value="1"/>
</dbReference>
<dbReference type="SMART" id="SM00822">
    <property type="entry name" value="PKS_KR"/>
    <property type="match status" value="1"/>
</dbReference>
<dbReference type="InterPro" id="IPR049552">
    <property type="entry name" value="PKS_DH_N"/>
</dbReference>
<dbReference type="Gene3D" id="3.10.129.110">
    <property type="entry name" value="Polyketide synthase dehydratase"/>
    <property type="match status" value="1"/>
</dbReference>
<dbReference type="SMART" id="SM00826">
    <property type="entry name" value="PKS_DH"/>
    <property type="match status" value="1"/>
</dbReference>
<dbReference type="SMART" id="SM01294">
    <property type="entry name" value="PKS_PP_betabranch"/>
    <property type="match status" value="1"/>
</dbReference>
<dbReference type="InterPro" id="IPR014031">
    <property type="entry name" value="Ketoacyl_synth_C"/>
</dbReference>
<dbReference type="InterPro" id="IPR020841">
    <property type="entry name" value="PKS_Beta-ketoAc_synthase_dom"/>
</dbReference>
<dbReference type="PROSITE" id="PS00606">
    <property type="entry name" value="KS3_1"/>
    <property type="match status" value="1"/>
</dbReference>
<dbReference type="Pfam" id="PF21089">
    <property type="entry name" value="PKS_DH_N"/>
    <property type="match status" value="1"/>
</dbReference>
<dbReference type="InterPro" id="IPR049900">
    <property type="entry name" value="PKS_mFAS_DH"/>
</dbReference>
<dbReference type="CDD" id="cd00833">
    <property type="entry name" value="PKS"/>
    <property type="match status" value="1"/>
</dbReference>
<dbReference type="InterPro" id="IPR016039">
    <property type="entry name" value="Thiolase-like"/>
</dbReference>
<dbReference type="PROSITE" id="PS52019">
    <property type="entry name" value="PKS_MFAS_DH"/>
    <property type="match status" value="1"/>
</dbReference>
<dbReference type="InterPro" id="IPR020806">
    <property type="entry name" value="PKS_PP-bd"/>
</dbReference>
<dbReference type="Pfam" id="PF00109">
    <property type="entry name" value="ketoacyl-synt"/>
    <property type="match status" value="1"/>
</dbReference>
<dbReference type="InterPro" id="IPR025110">
    <property type="entry name" value="AMP-bd_C"/>
</dbReference>
<keyword evidence="3" id="KW-0808">Transferase</keyword>
<dbReference type="Gene3D" id="1.10.1200.10">
    <property type="entry name" value="ACP-like"/>
    <property type="match status" value="2"/>
</dbReference>
<dbReference type="Pfam" id="PF08659">
    <property type="entry name" value="KR"/>
    <property type="match status" value="1"/>
</dbReference>
<dbReference type="Pfam" id="PF16197">
    <property type="entry name" value="KAsynt_C_assoc"/>
    <property type="match status" value="1"/>
</dbReference>
<dbReference type="InterPro" id="IPR016035">
    <property type="entry name" value="Acyl_Trfase/lysoPLipase"/>
</dbReference>
<dbReference type="Pfam" id="PF14765">
    <property type="entry name" value="PS-DH"/>
    <property type="match status" value="1"/>
</dbReference>
<dbReference type="InterPro" id="IPR020807">
    <property type="entry name" value="PKS_DH"/>
</dbReference>
<feature type="domain" description="PKS/mFAS DH" evidence="9">
    <location>
        <begin position="1399"/>
        <end position="1652"/>
    </location>
</feature>
<dbReference type="PANTHER" id="PTHR43775">
    <property type="entry name" value="FATTY ACID SYNTHASE"/>
    <property type="match status" value="1"/>
</dbReference>
<sequence>MEEIRTEFIRPLLTSLSAHAADRPAYSDDRRTLTYGGLAHAAAELAAGLGVARGDRVLVHVGSRVEFAVALLAVLRAAAVGVPVSVRSTDAELAHLAADSGATLLVTEARHAAAAERLRRDRPGLRVLFVDDPPPARVGEPRDDLGLDEPAWLLYTSGTTGRPKGVLLSQRAMLWSTAAYYVPMLGLDAEDTVLWPLPTHHAYALSLAFVTTIALGAHTRLADGCTPDLLARYPGSVLAGVPALYLRLRQESGGPLAAPRLCLSGGAPCTPATRAAVRDLFGLPVADGYGSTETGGKVAAELPGEAGLVPVPGLEIRIDAGEVLVRGPGLMLGYHGRTESPLRDGWYRTGDAGRFEGGRLVLEGRVDDVIVCGGQNVHPAEIEAVLEESPSVRDVLVLGRPDDVLGEVPVAFVVAGPGGFDAEELRGRCLDRLSLYKVPVAYLAVDAIPRTASGKPRRKALAAAQPDLAALVRAELTVLCGHDGGDGWRDRPFTDLGLSSLAGVQFRHRIAALTGIPVPHSLIYDFPTPGAVIAELHRRGTASPEAPPSPSPAPAGEPIAIVAMACRFPGGVRSPEDLWRLVADQVDATSEFPADRGWDADELYDPDPDRLGHSVTRRGGFLDGFAEFDAGMFGISPREALATDPQQRLLLETAWEAFERAGIDVTTLRGSDTGVFAGVMHEDYASRFTHHELEAWLGIGSSHAVASGRISYTFGLTGPALTVDTACSSSLVALHLAVKALRAGECSLAIAGGATVMATPRTFVAFSRQRGLSPDGRCRSYAAGADGTAWSEGAGVILLERLSDARRNGHPVLALVSGTAVNSDGASNGLTAPSGRAQQALIATALADARLTADDVDAVEGHGTGTPLGDPIEAEALIAAYGRGRRRDPLRLGSVKSNIGHTQAAAGIAGVLKVVLALQHGQLPPSRYADEPSPHVDWSSGGVALLAEARPWPRTERVRRAGVSAFGIGGTNAHVIVEEAPAPEIPPRPEFPSVPWLLSAADAESLRLVAAGLAEAPDTADVAFTLARRTPLAHRVLVPAGNREALRAVAEGRVHGRTVRGETRLALLFGGQGAQRVGMGRELAERFPVFAGAFDETCEALGVAVRDVAFAGGDTLDRTDHAQAALFAFGVAQYRLFESWGLRPDVLIGHSVGEITAAHVAGVLSLADAATLVAARGRLMAALPGGGVMIAVEATEADVAPWTGDGVAIAAVNGPRSVVLSGAAAATTALAARFGGGTRLRVSHAFHSPLLEPMLDEFHEIAAGLRHHRPALPLVSCVTGKLVEEIEPGHWRRHARETVRFADALATAAAAGPVTGLEIGPAPVLGRAAAGTVPTVPATMSATGVLAAAGAVHTAGIRVGWPAVFDGSGARITPLPTYPFKRTRYWLDQPSPEPVSGDHAVLGPALAAPDSSRVVHGGSLGIRRHRWLADHVVGGSVLAPGSAFVDLALHAGGVAVEELTIEAPLRLDGGADVHVQVVVDEPRIDVYARHPDEKQWRKHAGGRLRPPGALPPGWSGEWPPAGATEADVAEAYRAHSYGPAFRAVQRLWLRDEEFFAEAELPPDAGGKFELHPVLLDAAVHATALAEGPAAELRVPFLWSGVEVYVPGARRVRVHGRRLGTGAVRVALFDGQGDPVALVESLTTRPMAAPDTMLYRPQWIAVPAAPAAEPVRVVEIGGEIGGDDVRTAAGRALAAVHDWQDRGGRLVLVTRNATGPVPDLAAAAAWGLGCAAAAEHPGRIGVVDLEPGFPVTRVAALAGGSEEPQIAIRAGAPHVLRITRAAPAKASPIGPAGTVLITGGTGALGAVLARHLVTDHGVRHLLLVSRRGPAAPGAEELRAALRELGAHVRIVAADIADRATVERLVGRCEPPLTAVVHSAAVVDDGVLAAQTPDRLDTVLRPKADAALLLDEATRHLPLTAFVLFSSIAGVFGKAGQANYAAANRVLDALAWRRRAAGLPALSLAWGLWELGTGLGDRISATARRRIHASGVEGLTAEQGMALFDAALGSAEPVLVPARFGPGAPMALPAGGPVGRPAPPRRGWPADPAEPEVRELLRAEVAAVLGHPDAAVIADDRPFTELGFDSLTALELRTRLAGAAGIDLPATVVFDHPTVAELTRYLVARLPAAPSPEQKGL</sequence>
<dbReference type="PANTHER" id="PTHR43775:SF51">
    <property type="entry name" value="INACTIVE PHENOLPHTHIOCEROL SYNTHESIS POLYKETIDE SYNTHASE TYPE I PKS1-RELATED"/>
    <property type="match status" value="1"/>
</dbReference>
<keyword evidence="4" id="KW-0677">Repeat</keyword>
<dbReference type="InterPro" id="IPR009081">
    <property type="entry name" value="PP-bd_ACP"/>
</dbReference>
<feature type="region of interest" description="C-terminal hotdog fold" evidence="6">
    <location>
        <begin position="1521"/>
        <end position="1652"/>
    </location>
</feature>
<feature type="domain" description="Carrier" evidence="7">
    <location>
        <begin position="466"/>
        <end position="540"/>
    </location>
</feature>
<feature type="domain" description="Ketosynthase family 3 (KS3)" evidence="8">
    <location>
        <begin position="556"/>
        <end position="979"/>
    </location>
</feature>
<dbReference type="InterPro" id="IPR006162">
    <property type="entry name" value="Ppantetheine_attach_site"/>
</dbReference>
<dbReference type="Pfam" id="PF00550">
    <property type="entry name" value="PP-binding"/>
    <property type="match status" value="2"/>
</dbReference>
<dbReference type="SUPFAM" id="SSF53901">
    <property type="entry name" value="Thiolase-like"/>
    <property type="match status" value="1"/>
</dbReference>
<keyword evidence="2" id="KW-0597">Phosphoprotein</keyword>
<keyword evidence="1" id="KW-0596">Phosphopantetheine</keyword>
<dbReference type="SMART" id="SM00823">
    <property type="entry name" value="PKS_PP"/>
    <property type="match status" value="2"/>
</dbReference>
<dbReference type="GO" id="GO:0006633">
    <property type="term" value="P:fatty acid biosynthetic process"/>
    <property type="evidence" value="ECO:0007669"/>
    <property type="project" value="InterPro"/>
</dbReference>
<comment type="caution">
    <text evidence="10">The sequence shown here is derived from an EMBL/GenBank/DDBJ whole genome shotgun (WGS) entry which is preliminary data.</text>
</comment>
<dbReference type="Gene3D" id="3.30.300.30">
    <property type="match status" value="1"/>
</dbReference>
<feature type="region of interest" description="N-terminal hotdog fold" evidence="6">
    <location>
        <begin position="1399"/>
        <end position="1511"/>
    </location>
</feature>
<keyword evidence="5" id="KW-0012">Acyltransferase</keyword>
<dbReference type="InterPro" id="IPR042104">
    <property type="entry name" value="PKS_dehydratase_sf"/>
</dbReference>
<evidence type="ECO:0000313" key="10">
    <source>
        <dbReference type="EMBL" id="RSM50689.1"/>
    </source>
</evidence>
<organism evidence="10 11">
    <name type="scientific">Amycolatopsis balhimycina DSM 5908</name>
    <dbReference type="NCBI Taxonomy" id="1081091"/>
    <lineage>
        <taxon>Bacteria</taxon>
        <taxon>Bacillati</taxon>
        <taxon>Actinomycetota</taxon>
        <taxon>Actinomycetes</taxon>
        <taxon>Pseudonocardiales</taxon>
        <taxon>Pseudonocardiaceae</taxon>
        <taxon>Amycolatopsis</taxon>
    </lineage>
</organism>
<dbReference type="PROSITE" id="PS00455">
    <property type="entry name" value="AMP_BINDING"/>
    <property type="match status" value="1"/>
</dbReference>
<dbReference type="InterPro" id="IPR032821">
    <property type="entry name" value="PKS_assoc"/>
</dbReference>
<evidence type="ECO:0000313" key="11">
    <source>
        <dbReference type="Proteomes" id="UP000286716"/>
    </source>
</evidence>
<dbReference type="PROSITE" id="PS00012">
    <property type="entry name" value="PHOSPHOPANTETHEINE"/>
    <property type="match status" value="1"/>
</dbReference>
<evidence type="ECO:0000256" key="1">
    <source>
        <dbReference type="ARBA" id="ARBA00022450"/>
    </source>
</evidence>
<evidence type="ECO:0000256" key="3">
    <source>
        <dbReference type="ARBA" id="ARBA00022679"/>
    </source>
</evidence>
<accession>A0A428X5V7</accession>
<evidence type="ECO:0000256" key="6">
    <source>
        <dbReference type="PROSITE-ProRule" id="PRU01363"/>
    </source>
</evidence>
<dbReference type="CDD" id="cd08956">
    <property type="entry name" value="KR_3_FAS_SDR_x"/>
    <property type="match status" value="1"/>
</dbReference>
<dbReference type="RefSeq" id="WP_125591345.1">
    <property type="nucleotide sequence ID" value="NZ_QHHU01000001.1"/>
</dbReference>
<dbReference type="InterPro" id="IPR000873">
    <property type="entry name" value="AMP-dep_synth/lig_dom"/>
</dbReference>
<dbReference type="OrthoDB" id="9778690at2"/>
<dbReference type="InterPro" id="IPR045851">
    <property type="entry name" value="AMP-bd_C_sf"/>
</dbReference>
<dbReference type="GO" id="GO:0004315">
    <property type="term" value="F:3-oxoacyl-[acyl-carrier-protein] synthase activity"/>
    <property type="evidence" value="ECO:0007669"/>
    <property type="project" value="InterPro"/>
</dbReference>
<dbReference type="Gene3D" id="3.40.50.720">
    <property type="entry name" value="NAD(P)-binding Rossmann-like Domain"/>
    <property type="match status" value="1"/>
</dbReference>
<keyword evidence="11" id="KW-1185">Reference proteome</keyword>
<dbReference type="SUPFAM" id="SSF55048">
    <property type="entry name" value="Probable ACP-binding domain of malonyl-CoA ACP transacylase"/>
    <property type="match status" value="1"/>
</dbReference>
<dbReference type="InterPro" id="IPR001227">
    <property type="entry name" value="Ac_transferase_dom_sf"/>
</dbReference>
<dbReference type="SUPFAM" id="SSF52151">
    <property type="entry name" value="FabD/lysophospholipase-like"/>
    <property type="match status" value="1"/>
</dbReference>
<gene>
    <name evidence="10" type="ORF">DMA12_00540</name>
</gene>
<protein>
    <submittedName>
        <fullName evidence="10">Polyketide synthase</fullName>
    </submittedName>
</protein>
<dbReference type="GO" id="GO:0004312">
    <property type="term" value="F:fatty acid synthase activity"/>
    <property type="evidence" value="ECO:0007669"/>
    <property type="project" value="TreeGrafter"/>
</dbReference>
<proteinExistence type="predicted"/>
<evidence type="ECO:0000256" key="5">
    <source>
        <dbReference type="ARBA" id="ARBA00023315"/>
    </source>
</evidence>
<evidence type="ECO:0000259" key="8">
    <source>
        <dbReference type="PROSITE" id="PS52004"/>
    </source>
</evidence>
<dbReference type="Pfam" id="PF13193">
    <property type="entry name" value="AMP-binding_C"/>
    <property type="match status" value="1"/>
</dbReference>
<dbReference type="InterPro" id="IPR016036">
    <property type="entry name" value="Malonyl_transacylase_ACP-bd"/>
</dbReference>
<feature type="domain" description="Carrier" evidence="7">
    <location>
        <begin position="2049"/>
        <end position="2124"/>
    </location>
</feature>
<evidence type="ECO:0000259" key="7">
    <source>
        <dbReference type="PROSITE" id="PS50075"/>
    </source>
</evidence>
<evidence type="ECO:0000256" key="4">
    <source>
        <dbReference type="ARBA" id="ARBA00022737"/>
    </source>
</evidence>
<name>A0A428X5V7_AMYBA</name>
<dbReference type="SUPFAM" id="SSF51735">
    <property type="entry name" value="NAD(P)-binding Rossmann-fold domains"/>
    <property type="match status" value="2"/>
</dbReference>
<evidence type="ECO:0000256" key="2">
    <source>
        <dbReference type="ARBA" id="ARBA00022553"/>
    </source>
</evidence>
<dbReference type="InterPro" id="IPR013968">
    <property type="entry name" value="PKS_KR"/>
</dbReference>
<dbReference type="Pfam" id="PF00501">
    <property type="entry name" value="AMP-binding"/>
    <property type="match status" value="1"/>
</dbReference>
<dbReference type="InterPro" id="IPR050091">
    <property type="entry name" value="PKS_NRPS_Biosynth_Enz"/>
</dbReference>
<dbReference type="InterPro" id="IPR049551">
    <property type="entry name" value="PKS_DH_C"/>
</dbReference>
<dbReference type="PROSITE" id="PS50075">
    <property type="entry name" value="CARRIER"/>
    <property type="match status" value="2"/>
</dbReference>
<dbReference type="InterPro" id="IPR018201">
    <property type="entry name" value="Ketoacyl_synth_AS"/>
</dbReference>
<dbReference type="Gene3D" id="3.40.366.10">
    <property type="entry name" value="Malonyl-Coenzyme A Acyl Carrier Protein, domain 2"/>
    <property type="match status" value="1"/>
</dbReference>
<dbReference type="GO" id="GO:0031177">
    <property type="term" value="F:phosphopantetheine binding"/>
    <property type="evidence" value="ECO:0007669"/>
    <property type="project" value="InterPro"/>
</dbReference>
<evidence type="ECO:0000259" key="9">
    <source>
        <dbReference type="PROSITE" id="PS52019"/>
    </source>
</evidence>
<dbReference type="InterPro" id="IPR020845">
    <property type="entry name" value="AMP-binding_CS"/>
</dbReference>
<dbReference type="InterPro" id="IPR014043">
    <property type="entry name" value="Acyl_transferase_dom"/>
</dbReference>
<dbReference type="Gene3D" id="3.30.70.3290">
    <property type="match status" value="1"/>
</dbReference>
<dbReference type="CDD" id="cd04433">
    <property type="entry name" value="AFD_class_I"/>
    <property type="match status" value="1"/>
</dbReference>
<dbReference type="Proteomes" id="UP000286716">
    <property type="component" value="Unassembled WGS sequence"/>
</dbReference>
<dbReference type="InterPro" id="IPR057326">
    <property type="entry name" value="KR_dom"/>
</dbReference>
<dbReference type="InterPro" id="IPR036736">
    <property type="entry name" value="ACP-like_sf"/>
</dbReference>
<feature type="active site" description="Proton donor; for dehydratase activity" evidence="6">
    <location>
        <position position="1576"/>
    </location>
</feature>
<dbReference type="SUPFAM" id="SSF56801">
    <property type="entry name" value="Acetyl-CoA synthetase-like"/>
    <property type="match status" value="1"/>
</dbReference>
<dbReference type="InterPro" id="IPR014030">
    <property type="entry name" value="Ketoacyl_synth_N"/>
</dbReference>
<dbReference type="Gene3D" id="3.40.47.10">
    <property type="match status" value="1"/>
</dbReference>
<dbReference type="SMART" id="SM00825">
    <property type="entry name" value="PKS_KS"/>
    <property type="match status" value="1"/>
</dbReference>
<dbReference type="SMART" id="SM00827">
    <property type="entry name" value="PKS_AT"/>
    <property type="match status" value="1"/>
</dbReference>
<feature type="active site" description="Proton acceptor; for dehydratase activity" evidence="6">
    <location>
        <position position="1431"/>
    </location>
</feature>
<reference evidence="10 11" key="1">
    <citation type="submission" date="2018-05" db="EMBL/GenBank/DDBJ databases">
        <title>Evolution of GPA BGCs.</title>
        <authorList>
            <person name="Waglechner N."/>
            <person name="Wright G.D."/>
        </authorList>
    </citation>
    <scope>NUCLEOTIDE SEQUENCE [LARGE SCALE GENOMIC DNA]</scope>
    <source>
        <strain evidence="10 11">DSM 5908</strain>
    </source>
</reference>